<evidence type="ECO:0000313" key="10">
    <source>
        <dbReference type="EMBL" id="AIL94132.1"/>
    </source>
</evidence>
<evidence type="ECO:0000256" key="5">
    <source>
        <dbReference type="ARBA" id="ARBA00023004"/>
    </source>
</evidence>
<dbReference type="PROSITE" id="PS00086">
    <property type="entry name" value="CYTOCHROME_P450"/>
    <property type="match status" value="1"/>
</dbReference>
<keyword evidence="7 8" id="KW-0349">Heme</keyword>
<dbReference type="InterPro" id="IPR002401">
    <property type="entry name" value="Cyt_P450_E_grp-I"/>
</dbReference>
<dbReference type="Gene3D" id="1.10.630.10">
    <property type="entry name" value="Cytochrome P450"/>
    <property type="match status" value="1"/>
</dbReference>
<protein>
    <submittedName>
        <fullName evidence="10">Cytochrome P450 CYP3041A1</fullName>
    </submittedName>
</protein>
<dbReference type="GO" id="GO:0005506">
    <property type="term" value="F:iron ion binding"/>
    <property type="evidence" value="ECO:0007669"/>
    <property type="project" value="InterPro"/>
</dbReference>
<dbReference type="FunFam" id="1.10.630.10:FF:000036">
    <property type="entry name" value="CYtochrome P450 family"/>
    <property type="match status" value="1"/>
</dbReference>
<dbReference type="GO" id="GO:0016712">
    <property type="term" value="F:oxidoreductase activity, acting on paired donors, with incorporation or reduction of molecular oxygen, reduced flavin or flavoprotein as one donor, and incorporation of one atom of oxygen"/>
    <property type="evidence" value="ECO:0007669"/>
    <property type="project" value="TreeGrafter"/>
</dbReference>
<keyword evidence="5 7" id="KW-0408">Iron</keyword>
<keyword evidence="4 8" id="KW-0560">Oxidoreductase</keyword>
<dbReference type="InterPro" id="IPR017972">
    <property type="entry name" value="Cyt_P450_CS"/>
</dbReference>
<feature type="signal peptide" evidence="9">
    <location>
        <begin position="1"/>
        <end position="15"/>
    </location>
</feature>
<feature type="binding site" description="axial binding residue" evidence="7">
    <location>
        <position position="429"/>
    </location>
    <ligand>
        <name>heme</name>
        <dbReference type="ChEBI" id="CHEBI:30413"/>
    </ligand>
    <ligandPart>
        <name>Fe</name>
        <dbReference type="ChEBI" id="CHEBI:18248"/>
    </ligandPart>
</feature>
<dbReference type="PANTHER" id="PTHR24300">
    <property type="entry name" value="CYTOCHROME P450 508A4-RELATED"/>
    <property type="match status" value="1"/>
</dbReference>
<accession>A0A088DJA3</accession>
<keyword evidence="9" id="KW-0732">Signal</keyword>
<evidence type="ECO:0000256" key="1">
    <source>
        <dbReference type="ARBA" id="ARBA00001971"/>
    </source>
</evidence>
<reference evidence="10" key="2">
    <citation type="journal article" date="2014" name="Aquat. Toxicol.">
        <title>Crude oil exposure results in oxidative stress-mediated dysfunctional development and reproduction in the copepod Tigriopus japonicus and modulates expression of cytochrome P450 (CYP) genes.</title>
        <authorList>
            <person name="Han J."/>
            <person name="Won E.J."/>
            <person name="Hwang D.S."/>
            <person name="Shin K.H."/>
            <person name="Lee Y.S."/>
            <person name="Leung K.M."/>
            <person name="Lee S.J."/>
            <person name="Lee J.S."/>
        </authorList>
    </citation>
    <scope>NUCLEOTIDE SEQUENCE</scope>
</reference>
<organism evidence="10">
    <name type="scientific">Tigriopus japonicus</name>
    <name type="common">Copepod</name>
    <dbReference type="NCBI Taxonomy" id="158387"/>
    <lineage>
        <taxon>Eukaryota</taxon>
        <taxon>Metazoa</taxon>
        <taxon>Ecdysozoa</taxon>
        <taxon>Arthropoda</taxon>
        <taxon>Crustacea</taxon>
        <taxon>Multicrustacea</taxon>
        <taxon>Hexanauplia</taxon>
        <taxon>Copepoda</taxon>
        <taxon>Harpacticoida</taxon>
        <taxon>Harpacticidae</taxon>
        <taxon>Tigriopus</taxon>
    </lineage>
</organism>
<dbReference type="InterPro" id="IPR001128">
    <property type="entry name" value="Cyt_P450"/>
</dbReference>
<gene>
    <name evidence="10" type="primary">CYP3041A1</name>
</gene>
<dbReference type="PRINTS" id="PR00463">
    <property type="entry name" value="EP450I"/>
</dbReference>
<feature type="chain" id="PRO_5012633184" evidence="9">
    <location>
        <begin position="16"/>
        <end position="485"/>
    </location>
</feature>
<evidence type="ECO:0000256" key="6">
    <source>
        <dbReference type="ARBA" id="ARBA00023033"/>
    </source>
</evidence>
<evidence type="ECO:0000256" key="7">
    <source>
        <dbReference type="PIRSR" id="PIRSR602401-1"/>
    </source>
</evidence>
<dbReference type="PRINTS" id="PR00385">
    <property type="entry name" value="P450"/>
</dbReference>
<comment type="similarity">
    <text evidence="2 8">Belongs to the cytochrome P450 family.</text>
</comment>
<dbReference type="GO" id="GO:0005737">
    <property type="term" value="C:cytoplasm"/>
    <property type="evidence" value="ECO:0007669"/>
    <property type="project" value="TreeGrafter"/>
</dbReference>
<dbReference type="GO" id="GO:0006805">
    <property type="term" value="P:xenobiotic metabolic process"/>
    <property type="evidence" value="ECO:0007669"/>
    <property type="project" value="TreeGrafter"/>
</dbReference>
<evidence type="ECO:0000256" key="2">
    <source>
        <dbReference type="ARBA" id="ARBA00010617"/>
    </source>
</evidence>
<evidence type="ECO:0000256" key="9">
    <source>
        <dbReference type="SAM" id="SignalP"/>
    </source>
</evidence>
<evidence type="ECO:0000256" key="3">
    <source>
        <dbReference type="ARBA" id="ARBA00022723"/>
    </source>
</evidence>
<dbReference type="SUPFAM" id="SSF48264">
    <property type="entry name" value="Cytochrome P450"/>
    <property type="match status" value="1"/>
</dbReference>
<proteinExistence type="evidence at transcript level"/>
<reference evidence="10" key="1">
    <citation type="submission" date="2013-09" db="EMBL/GenBank/DDBJ databases">
        <authorList>
            <person name="Lee J.-S."/>
        </authorList>
    </citation>
    <scope>NUCLEOTIDE SEQUENCE</scope>
</reference>
<sequence length="485" mass="55427">MWAVLLLTTLVLAIARYYNTIRQLCPGPPSIPILGAINLIFTTEGPKALIDKSLLKYGDIVRIEFGMLRLYVINGFEVAKDLFNKDNTSHRPTTWYQKEIKGFHGQVLGINEASGQTWIEQRRFALKNLRDFGFGRKSMDLIIQEEADMLIQSLLKENREKKEVLIVNTFNAPIVNALWQIVASNRFDPEDEATKDIMEKLALHFKSRMEIIDFVPVIRPYLPVSKSSQAILELKEIIRKEILAHEQDFDPNAPPRDFIDVYLTEIKRAEGSSDSNFHREQLVTVCLDFFLAGAETTSTTLTWSVMLMALYPEIQENCYEEIQKLIGSQPPTTGHMKDLTYCHATMLEVQRISATVPASLPHKTTEDIQMDGYVIPKDSLMIANLRLFLHDEKVFPNPKEFNPSRFLDDNGMITKPDQFVPFSLGRRVCMGESLAKSELFIFFASFLQKSKITANKSREPLNLENHTVGMTCIPDPFYVIVEPRN</sequence>
<evidence type="ECO:0000256" key="8">
    <source>
        <dbReference type="RuleBase" id="RU000461"/>
    </source>
</evidence>
<dbReference type="InterPro" id="IPR050182">
    <property type="entry name" value="Cytochrome_P450_fam2"/>
</dbReference>
<comment type="cofactor">
    <cofactor evidence="1 7">
        <name>heme</name>
        <dbReference type="ChEBI" id="CHEBI:30413"/>
    </cofactor>
</comment>
<dbReference type="EMBL" id="KF639978">
    <property type="protein sequence ID" value="AIL94132.1"/>
    <property type="molecule type" value="mRNA"/>
</dbReference>
<keyword evidence="6 8" id="KW-0503">Monooxygenase</keyword>
<dbReference type="GO" id="GO:0020037">
    <property type="term" value="F:heme binding"/>
    <property type="evidence" value="ECO:0007669"/>
    <property type="project" value="InterPro"/>
</dbReference>
<dbReference type="AlphaFoldDB" id="A0A088DJA3"/>
<keyword evidence="3 7" id="KW-0479">Metal-binding</keyword>
<evidence type="ECO:0000256" key="4">
    <source>
        <dbReference type="ARBA" id="ARBA00023002"/>
    </source>
</evidence>
<dbReference type="GO" id="GO:0006082">
    <property type="term" value="P:organic acid metabolic process"/>
    <property type="evidence" value="ECO:0007669"/>
    <property type="project" value="TreeGrafter"/>
</dbReference>
<name>A0A088DJA3_TIGJA</name>
<dbReference type="Pfam" id="PF00067">
    <property type="entry name" value="p450"/>
    <property type="match status" value="1"/>
</dbReference>
<dbReference type="PANTHER" id="PTHR24300:SF375">
    <property type="entry name" value="CYTOCHROME P450 FAMILY"/>
    <property type="match status" value="1"/>
</dbReference>
<dbReference type="InterPro" id="IPR036396">
    <property type="entry name" value="Cyt_P450_sf"/>
</dbReference>